<evidence type="ECO:0000313" key="1">
    <source>
        <dbReference type="EMBL" id="KAK9659773.1"/>
    </source>
</evidence>
<proteinExistence type="predicted"/>
<dbReference type="EMBL" id="JASJQH010013296">
    <property type="protein sequence ID" value="KAK9659773.1"/>
    <property type="molecule type" value="Genomic_DNA"/>
</dbReference>
<sequence length="165" mass="18719">MLKKFTRINSDGHCLGEFYFSDVYADRPVPEEVRQHPILVGECLGGALEIENVGFVDTRMLSKSPIEVVDQELLTLVGDVKFYSITYRLFKISTLKQARKYQGHTATYLGTIPGHPEGYLLDACTYLLKDQPISVSVNSAEILSKTWSKLSKILPKQQRLFPYPF</sequence>
<keyword evidence="2" id="KW-1185">Reference proteome</keyword>
<name>A0ABR2VIY8_9FUNG</name>
<evidence type="ECO:0000313" key="2">
    <source>
        <dbReference type="Proteomes" id="UP001479436"/>
    </source>
</evidence>
<reference evidence="1 2" key="1">
    <citation type="submission" date="2023-04" db="EMBL/GenBank/DDBJ databases">
        <title>Genome of Basidiobolus ranarum AG-B5.</title>
        <authorList>
            <person name="Stajich J.E."/>
            <person name="Carter-House D."/>
            <person name="Gryganskyi A."/>
        </authorList>
    </citation>
    <scope>NUCLEOTIDE SEQUENCE [LARGE SCALE GENOMIC DNA]</scope>
    <source>
        <strain evidence="1 2">AG-B5</strain>
    </source>
</reference>
<organism evidence="1 2">
    <name type="scientific">Basidiobolus ranarum</name>
    <dbReference type="NCBI Taxonomy" id="34480"/>
    <lineage>
        <taxon>Eukaryota</taxon>
        <taxon>Fungi</taxon>
        <taxon>Fungi incertae sedis</taxon>
        <taxon>Zoopagomycota</taxon>
        <taxon>Entomophthoromycotina</taxon>
        <taxon>Basidiobolomycetes</taxon>
        <taxon>Basidiobolales</taxon>
        <taxon>Basidiobolaceae</taxon>
        <taxon>Basidiobolus</taxon>
    </lineage>
</organism>
<accession>A0ABR2VIY8</accession>
<gene>
    <name evidence="1" type="ORF">K7432_018531</name>
</gene>
<dbReference type="Proteomes" id="UP001479436">
    <property type="component" value="Unassembled WGS sequence"/>
</dbReference>
<protein>
    <submittedName>
        <fullName evidence="1">Uncharacterized protein</fullName>
    </submittedName>
</protein>
<dbReference type="Gene3D" id="3.40.5.100">
    <property type="match status" value="1"/>
</dbReference>
<dbReference type="Gene3D" id="3.40.50.150">
    <property type="entry name" value="Vaccinia Virus protein VP39"/>
    <property type="match status" value="1"/>
</dbReference>
<comment type="caution">
    <text evidence="1">The sequence shown here is derived from an EMBL/GenBank/DDBJ whole genome shotgun (WGS) entry which is preliminary data.</text>
</comment>
<dbReference type="InterPro" id="IPR029063">
    <property type="entry name" value="SAM-dependent_MTases_sf"/>
</dbReference>